<organism evidence="2 3">
    <name type="scientific">Penicillium salamii</name>
    <dbReference type="NCBI Taxonomy" id="1612424"/>
    <lineage>
        <taxon>Eukaryota</taxon>
        <taxon>Fungi</taxon>
        <taxon>Dikarya</taxon>
        <taxon>Ascomycota</taxon>
        <taxon>Pezizomycotina</taxon>
        <taxon>Eurotiomycetes</taxon>
        <taxon>Eurotiomycetidae</taxon>
        <taxon>Eurotiales</taxon>
        <taxon>Aspergillaceae</taxon>
        <taxon>Penicillium</taxon>
    </lineage>
</organism>
<comment type="caution">
    <text evidence="2">The sequence shown here is derived from an EMBL/GenBank/DDBJ whole genome shotgun (WGS) entry which is preliminary data.</text>
</comment>
<reference evidence="2" key="1">
    <citation type="submission" date="2021-07" db="EMBL/GenBank/DDBJ databases">
        <authorList>
            <person name="Branca A.L. A."/>
        </authorList>
    </citation>
    <scope>NUCLEOTIDE SEQUENCE</scope>
</reference>
<evidence type="ECO:0000313" key="3">
    <source>
        <dbReference type="Proteomes" id="UP001152592"/>
    </source>
</evidence>
<evidence type="ECO:0000259" key="1">
    <source>
        <dbReference type="Pfam" id="PF24539"/>
    </source>
</evidence>
<feature type="domain" description="DUF7600" evidence="1">
    <location>
        <begin position="79"/>
        <end position="145"/>
    </location>
</feature>
<proteinExistence type="predicted"/>
<dbReference type="InterPro" id="IPR056021">
    <property type="entry name" value="DUF7600"/>
</dbReference>
<accession>A0A9W4NNY1</accession>
<dbReference type="AlphaFoldDB" id="A0A9W4NNY1"/>
<dbReference type="Pfam" id="PF24539">
    <property type="entry name" value="DUF7600"/>
    <property type="match status" value="1"/>
</dbReference>
<name>A0A9W4NNY1_9EURO</name>
<dbReference type="OrthoDB" id="5386595at2759"/>
<dbReference type="EMBL" id="CAJVPD010000251">
    <property type="protein sequence ID" value="CAG8399147.1"/>
    <property type="molecule type" value="Genomic_DNA"/>
</dbReference>
<sequence length="146" mass="16469">MVQTLDDQSESDLPLKLSGQVPWKTVAIEIHCDKRRRIADWNKCVYCGLTHTPVTQFASLEGIIRLVIFVLNEPTQGETRTWITEIDLMSANAEKTITIGYRVPGSHVTLNLYQRHLRGFAAVAGDGGIRALRPIIDSKRLENWIV</sequence>
<evidence type="ECO:0000313" key="2">
    <source>
        <dbReference type="EMBL" id="CAG8399147.1"/>
    </source>
</evidence>
<gene>
    <name evidence="2" type="ORF">PSALAMII_LOCUS7488</name>
</gene>
<protein>
    <recommendedName>
        <fullName evidence="1">DUF7600 domain-containing protein</fullName>
    </recommendedName>
</protein>
<dbReference type="Proteomes" id="UP001152592">
    <property type="component" value="Unassembled WGS sequence"/>
</dbReference>